<feature type="domain" description="DDE-1" evidence="1">
    <location>
        <begin position="333"/>
        <end position="442"/>
    </location>
</feature>
<keyword evidence="3" id="KW-1185">Reference proteome</keyword>
<evidence type="ECO:0000313" key="2">
    <source>
        <dbReference type="EMBL" id="KKA16411.1"/>
    </source>
</evidence>
<name>A0A0F4YEN6_RASE3</name>
<dbReference type="InterPro" id="IPR050863">
    <property type="entry name" value="CenT-Element_Derived"/>
</dbReference>
<dbReference type="GO" id="GO:0005634">
    <property type="term" value="C:nucleus"/>
    <property type="evidence" value="ECO:0007669"/>
    <property type="project" value="TreeGrafter"/>
</dbReference>
<protein>
    <recommendedName>
        <fullName evidence="1">DDE-1 domain-containing protein</fullName>
    </recommendedName>
</protein>
<evidence type="ECO:0000313" key="3">
    <source>
        <dbReference type="Proteomes" id="UP000053958"/>
    </source>
</evidence>
<dbReference type="Pfam" id="PF03184">
    <property type="entry name" value="DDE_1"/>
    <property type="match status" value="1"/>
</dbReference>
<comment type="caution">
    <text evidence="2">The sequence shown here is derived from an EMBL/GenBank/DDBJ whole genome shotgun (WGS) entry which is preliminary data.</text>
</comment>
<dbReference type="GO" id="GO:0003677">
    <property type="term" value="F:DNA binding"/>
    <property type="evidence" value="ECO:0007669"/>
    <property type="project" value="TreeGrafter"/>
</dbReference>
<dbReference type="PANTHER" id="PTHR19303">
    <property type="entry name" value="TRANSPOSON"/>
    <property type="match status" value="1"/>
</dbReference>
<gene>
    <name evidence="2" type="ORF">T310_10018</name>
</gene>
<dbReference type="GeneID" id="25313074"/>
<dbReference type="InterPro" id="IPR004875">
    <property type="entry name" value="DDE_SF_endonuclease_dom"/>
</dbReference>
<dbReference type="RefSeq" id="XP_013323023.1">
    <property type="nucleotide sequence ID" value="XM_013467569.1"/>
</dbReference>
<dbReference type="STRING" id="1408163.A0A0F4YEN6"/>
<evidence type="ECO:0000259" key="1">
    <source>
        <dbReference type="Pfam" id="PF03184"/>
    </source>
</evidence>
<dbReference type="EMBL" id="LASV01000777">
    <property type="protein sequence ID" value="KKA16411.1"/>
    <property type="molecule type" value="Genomic_DNA"/>
</dbReference>
<sequence>MSSARGAEVAQLCFCSFGLPFSFSIVRNSKVASKASCLGKFFSSCSSPSAGTLPLLMQTLLKSGPEKGPADYSLNGVPGPHVDDDRKLNNHIVFVNIRRAREEQNGAVLAESMMQRRVSTFNHQGKRLVLTEMHIVQTRFISGLEDDHDIVLKYRVKRLTNKVKEETDLMMSVPDGAQHGRIDLDARHDDDEYFDCLMQQHFAANGRIVVLTILTDHGRINKEEDKERGVDSAYATATIGEKWVDRFIKRHNELCSKYTRKYDYQRAKCEDPELIKGWFKRFHDTIQKYGILEQDIYNMDETGFQMGVISTAKVICGSETQESHAKAIRPGNREWVTAIVAVNAAGWALPPHIILAAENYQSQWYQAIPKDYRISVSKNGWTNDEIGLEWLQKTFETYTASYTVGRYRLLILDGHSSHATAGFDKFCTEKNIIPLYMPSHSSPCSTA</sequence>
<reference evidence="2 3" key="1">
    <citation type="submission" date="2015-04" db="EMBL/GenBank/DDBJ databases">
        <authorList>
            <person name="Heijne W.H."/>
            <person name="Fedorova N.D."/>
            <person name="Nierman W.C."/>
            <person name="Vollebregt A.W."/>
            <person name="Zhao Z."/>
            <person name="Wu L."/>
            <person name="Kumar M."/>
            <person name="Stam H."/>
            <person name="van den Berg M.A."/>
            <person name="Pel H.J."/>
        </authorList>
    </citation>
    <scope>NUCLEOTIDE SEQUENCE [LARGE SCALE GENOMIC DNA]</scope>
    <source>
        <strain evidence="2 3">CBS 393.64</strain>
    </source>
</reference>
<proteinExistence type="predicted"/>
<dbReference type="AlphaFoldDB" id="A0A0F4YEN6"/>
<dbReference type="Proteomes" id="UP000053958">
    <property type="component" value="Unassembled WGS sequence"/>
</dbReference>
<dbReference type="OrthoDB" id="4207519at2759"/>
<dbReference type="PANTHER" id="PTHR19303:SF74">
    <property type="entry name" value="POGO TRANSPOSABLE ELEMENT WITH KRAB DOMAIN"/>
    <property type="match status" value="1"/>
</dbReference>
<accession>A0A0F4YEN6</accession>
<organism evidence="2 3">
    <name type="scientific">Rasamsonia emersonii (strain ATCC 16479 / CBS 393.64 / IMI 116815)</name>
    <dbReference type="NCBI Taxonomy" id="1408163"/>
    <lineage>
        <taxon>Eukaryota</taxon>
        <taxon>Fungi</taxon>
        <taxon>Dikarya</taxon>
        <taxon>Ascomycota</taxon>
        <taxon>Pezizomycotina</taxon>
        <taxon>Eurotiomycetes</taxon>
        <taxon>Eurotiomycetidae</taxon>
        <taxon>Eurotiales</taxon>
        <taxon>Trichocomaceae</taxon>
        <taxon>Rasamsonia</taxon>
    </lineage>
</organism>